<dbReference type="InterPro" id="IPR003010">
    <property type="entry name" value="C-N_Hydrolase"/>
</dbReference>
<dbReference type="Proteomes" id="UP000320672">
    <property type="component" value="Chromosome"/>
</dbReference>
<dbReference type="Gene3D" id="2.60.120.260">
    <property type="entry name" value="Galactose-binding domain-like"/>
    <property type="match status" value="1"/>
</dbReference>
<evidence type="ECO:0000256" key="2">
    <source>
        <dbReference type="SAM" id="SignalP"/>
    </source>
</evidence>
<dbReference type="CDD" id="cd07197">
    <property type="entry name" value="nitrilase"/>
    <property type="match status" value="1"/>
</dbReference>
<keyword evidence="1 4" id="KW-0378">Hydrolase</keyword>
<keyword evidence="5" id="KW-1185">Reference proteome</keyword>
<feature type="domain" description="CN hydrolase" evidence="3">
    <location>
        <begin position="193"/>
        <end position="419"/>
    </location>
</feature>
<accession>A0A517MI31</accession>
<dbReference type="OrthoDB" id="2826359at2"/>
<dbReference type="EC" id="3.5.1.100" evidence="4"/>
<gene>
    <name evidence="4" type="primary">ramA_2</name>
    <name evidence="4" type="ORF">FF011L_33180</name>
</gene>
<feature type="signal peptide" evidence="2">
    <location>
        <begin position="1"/>
        <end position="20"/>
    </location>
</feature>
<sequence length="446" mass="49749" precursor="true">MKHVFILTLGWLLLSTVVRAGDNGPDGWTTEAPRAEIRPDFSWNESEKSLDSSLTIRADNRKGLMGSWTRTIPVEGKQHYHFTVDRQTEGITLPRRAAIARIIWLNKAGKKTTHAEPSFLSYRPGERPLAEPEFPKVVSTDGQWDRLEGFYLAPPEATQAKIELHFRWGEPHSSVRWRNAKLEACEAPDPRIVRLATIHYRPESGKTPKEKREQFAPLIADAARMKADLIVLPETLTSFKSGGRPADAAEPIPGPSTDYFAKLAKQHDTYIVAGLVERDGHLIYNVAVLIGPDGNIVGNYRKVTLPRGEIEKGITPGEEYPVFETRFGKVGMMVCYDGFFPEVARELSNRGAEVIAWPVWGCNPMLASARACENHIFLVSSTYTDISADWMQSAIYGRDGTTIEHATEWGSVVIAEVDLNKPALWQSLGDFQAQIEAHRPAVDPVP</sequence>
<dbReference type="Pfam" id="PF00795">
    <property type="entry name" value="CN_hydrolase"/>
    <property type="match status" value="1"/>
</dbReference>
<protein>
    <submittedName>
        <fullName evidence="4">(R)-stereoselective amidase</fullName>
        <ecNumber evidence="4">3.5.1.100</ecNumber>
    </submittedName>
</protein>
<name>A0A517MI31_9BACT</name>
<dbReference type="RefSeq" id="WP_145352560.1">
    <property type="nucleotide sequence ID" value="NZ_CP036262.1"/>
</dbReference>
<dbReference type="InterPro" id="IPR036526">
    <property type="entry name" value="C-N_Hydrolase_sf"/>
</dbReference>
<reference evidence="4 5" key="1">
    <citation type="submission" date="2019-02" db="EMBL/GenBank/DDBJ databases">
        <title>Deep-cultivation of Planctomycetes and their phenomic and genomic characterization uncovers novel biology.</title>
        <authorList>
            <person name="Wiegand S."/>
            <person name="Jogler M."/>
            <person name="Boedeker C."/>
            <person name="Pinto D."/>
            <person name="Vollmers J."/>
            <person name="Rivas-Marin E."/>
            <person name="Kohn T."/>
            <person name="Peeters S.H."/>
            <person name="Heuer A."/>
            <person name="Rast P."/>
            <person name="Oberbeckmann S."/>
            <person name="Bunk B."/>
            <person name="Jeske O."/>
            <person name="Meyerdierks A."/>
            <person name="Storesund J.E."/>
            <person name="Kallscheuer N."/>
            <person name="Luecker S."/>
            <person name="Lage O.M."/>
            <person name="Pohl T."/>
            <person name="Merkel B.J."/>
            <person name="Hornburger P."/>
            <person name="Mueller R.-W."/>
            <person name="Bruemmer F."/>
            <person name="Labrenz M."/>
            <person name="Spormann A.M."/>
            <person name="Op den Camp H."/>
            <person name="Overmann J."/>
            <person name="Amann R."/>
            <person name="Jetten M.S.M."/>
            <person name="Mascher T."/>
            <person name="Medema M.H."/>
            <person name="Devos D.P."/>
            <person name="Kaster A.-K."/>
            <person name="Ovreas L."/>
            <person name="Rohde M."/>
            <person name="Galperin M.Y."/>
            <person name="Jogler C."/>
        </authorList>
    </citation>
    <scope>NUCLEOTIDE SEQUENCE [LARGE SCALE GENOMIC DNA]</scope>
    <source>
        <strain evidence="4 5">FF011L</strain>
    </source>
</reference>
<dbReference type="GO" id="GO:0016811">
    <property type="term" value="F:hydrolase activity, acting on carbon-nitrogen (but not peptide) bonds, in linear amides"/>
    <property type="evidence" value="ECO:0007669"/>
    <property type="project" value="TreeGrafter"/>
</dbReference>
<dbReference type="EMBL" id="CP036262">
    <property type="protein sequence ID" value="QDS94539.1"/>
    <property type="molecule type" value="Genomic_DNA"/>
</dbReference>
<dbReference type="PROSITE" id="PS50263">
    <property type="entry name" value="CN_HYDROLASE"/>
    <property type="match status" value="1"/>
</dbReference>
<dbReference type="InterPro" id="IPR050345">
    <property type="entry name" value="Aliph_Amidase/BUP"/>
</dbReference>
<dbReference type="SUPFAM" id="SSF56317">
    <property type="entry name" value="Carbon-nitrogen hydrolase"/>
    <property type="match status" value="1"/>
</dbReference>
<dbReference type="KEGG" id="rml:FF011L_33180"/>
<feature type="chain" id="PRO_5021742580" evidence="2">
    <location>
        <begin position="21"/>
        <end position="446"/>
    </location>
</feature>
<dbReference type="PANTHER" id="PTHR43674:SF16">
    <property type="entry name" value="CARBON-NITROGEN FAMILY, PUTATIVE (AFU_ORTHOLOGUE AFUA_5G02350)-RELATED"/>
    <property type="match status" value="1"/>
</dbReference>
<organism evidence="4 5">
    <name type="scientific">Roseimaritima multifibrata</name>
    <dbReference type="NCBI Taxonomy" id="1930274"/>
    <lineage>
        <taxon>Bacteria</taxon>
        <taxon>Pseudomonadati</taxon>
        <taxon>Planctomycetota</taxon>
        <taxon>Planctomycetia</taxon>
        <taxon>Pirellulales</taxon>
        <taxon>Pirellulaceae</taxon>
        <taxon>Roseimaritima</taxon>
    </lineage>
</organism>
<evidence type="ECO:0000259" key="3">
    <source>
        <dbReference type="PROSITE" id="PS50263"/>
    </source>
</evidence>
<evidence type="ECO:0000313" key="4">
    <source>
        <dbReference type="EMBL" id="QDS94539.1"/>
    </source>
</evidence>
<keyword evidence="2" id="KW-0732">Signal</keyword>
<evidence type="ECO:0000256" key="1">
    <source>
        <dbReference type="ARBA" id="ARBA00022801"/>
    </source>
</evidence>
<proteinExistence type="predicted"/>
<dbReference type="PANTHER" id="PTHR43674">
    <property type="entry name" value="NITRILASE C965.09-RELATED"/>
    <property type="match status" value="1"/>
</dbReference>
<dbReference type="AlphaFoldDB" id="A0A517MI31"/>
<dbReference type="Gene3D" id="3.60.110.10">
    <property type="entry name" value="Carbon-nitrogen hydrolase"/>
    <property type="match status" value="1"/>
</dbReference>
<evidence type="ECO:0000313" key="5">
    <source>
        <dbReference type="Proteomes" id="UP000320672"/>
    </source>
</evidence>